<evidence type="ECO:0000256" key="2">
    <source>
        <dbReference type="SAM" id="Coils"/>
    </source>
</evidence>
<feature type="coiled-coil region" evidence="2">
    <location>
        <begin position="159"/>
        <end position="186"/>
    </location>
</feature>
<organism evidence="7 8">
    <name type="scientific">Neomoorella glycerini</name>
    <dbReference type="NCBI Taxonomy" id="55779"/>
    <lineage>
        <taxon>Bacteria</taxon>
        <taxon>Bacillati</taxon>
        <taxon>Bacillota</taxon>
        <taxon>Clostridia</taxon>
        <taxon>Neomoorellales</taxon>
        <taxon>Neomoorellaceae</taxon>
        <taxon>Neomoorella</taxon>
    </lineage>
</organism>
<keyword evidence="2" id="KW-0175">Coiled coil</keyword>
<evidence type="ECO:0000259" key="5">
    <source>
        <dbReference type="Pfam" id="PF25954"/>
    </source>
</evidence>
<keyword evidence="3" id="KW-0732">Signal</keyword>
<dbReference type="Gene3D" id="2.40.420.20">
    <property type="match status" value="1"/>
</dbReference>
<comment type="similarity">
    <text evidence="1">Belongs to the membrane fusion protein (MFP) (TC 8.A.1) family.</text>
</comment>
<feature type="domain" description="CusB-like beta-barrel" evidence="5">
    <location>
        <begin position="256"/>
        <end position="323"/>
    </location>
</feature>
<accession>A0A6I5ZP44</accession>
<dbReference type="Gene3D" id="2.40.50.100">
    <property type="match status" value="1"/>
</dbReference>
<dbReference type="EMBL" id="CP046244">
    <property type="protein sequence ID" value="QGP91663.1"/>
    <property type="molecule type" value="Genomic_DNA"/>
</dbReference>
<feature type="chain" id="PRO_5038721673" evidence="3">
    <location>
        <begin position="21"/>
        <end position="398"/>
    </location>
</feature>
<dbReference type="GO" id="GO:1990281">
    <property type="term" value="C:efflux pump complex"/>
    <property type="evidence" value="ECO:0007669"/>
    <property type="project" value="TreeGrafter"/>
</dbReference>
<name>A0A6I5ZP44_9FIRM</name>
<dbReference type="FunFam" id="2.40.30.170:FF:000010">
    <property type="entry name" value="Efflux RND transporter periplasmic adaptor subunit"/>
    <property type="match status" value="1"/>
</dbReference>
<dbReference type="SUPFAM" id="SSF111369">
    <property type="entry name" value="HlyD-like secretion proteins"/>
    <property type="match status" value="2"/>
</dbReference>
<dbReference type="InterPro" id="IPR058792">
    <property type="entry name" value="Beta-barrel_RND_2"/>
</dbReference>
<dbReference type="OrthoDB" id="9810430at2"/>
<dbReference type="InterPro" id="IPR058637">
    <property type="entry name" value="YknX-like_C"/>
</dbReference>
<evidence type="ECO:0000259" key="6">
    <source>
        <dbReference type="Pfam" id="PF25989"/>
    </source>
</evidence>
<dbReference type="PROSITE" id="PS51257">
    <property type="entry name" value="PROKAR_LIPOPROTEIN"/>
    <property type="match status" value="1"/>
</dbReference>
<evidence type="ECO:0000313" key="8">
    <source>
        <dbReference type="Proteomes" id="UP000425916"/>
    </source>
</evidence>
<dbReference type="Pfam" id="PF25989">
    <property type="entry name" value="YknX_C"/>
    <property type="match status" value="1"/>
</dbReference>
<dbReference type="Pfam" id="PF25917">
    <property type="entry name" value="BSH_RND"/>
    <property type="match status" value="1"/>
</dbReference>
<evidence type="ECO:0000256" key="1">
    <source>
        <dbReference type="ARBA" id="ARBA00009477"/>
    </source>
</evidence>
<dbReference type="NCBIfam" id="TIGR01730">
    <property type="entry name" value="RND_mfp"/>
    <property type="match status" value="1"/>
</dbReference>
<dbReference type="Proteomes" id="UP000425916">
    <property type="component" value="Chromosome"/>
</dbReference>
<evidence type="ECO:0000313" key="7">
    <source>
        <dbReference type="EMBL" id="QGP91663.1"/>
    </source>
</evidence>
<proteinExistence type="inferred from homology"/>
<gene>
    <name evidence="7" type="primary">macA_1</name>
    <name evidence="7" type="ORF">MGLY_10040</name>
</gene>
<dbReference type="Gene3D" id="1.20.1600.10">
    <property type="entry name" value="Outer membrane efflux proteins (OEP)"/>
    <property type="match status" value="1"/>
</dbReference>
<evidence type="ECO:0000259" key="4">
    <source>
        <dbReference type="Pfam" id="PF25917"/>
    </source>
</evidence>
<feature type="domain" description="YknX-like C-terminal permuted SH3-like" evidence="6">
    <location>
        <begin position="330"/>
        <end position="397"/>
    </location>
</feature>
<sequence>MRKLIKKVVALLAAGTLALAAGCGAGAGAGDRVTVKAAAAGRGKLAATVEISGALVPVRVASVVSKLAGQVLAVKADVGDRVQAGQVLVEIDTKELQAQLRQAEAAVRGVQDQAEQARIGMETAQVAIANAGVALDAAQKYYDRIKALADAGAASQSQLDDARTKLDQAKNGLDAAKKQYEVAKKQYEIASGSGLAQAQAAVNTIKVNMSNAVITSPITGVVTNRNINPGEMAAPTSPLPLLTIADTSTLKLQGTVGQEAVPLLAGGQKVTVTMDALPGREFTGTVTQVGPVAAATGQRFPVEISLANPGELKAGMTARAVFKLAAPEGVVVPLAAVRTDGGQDYVFVVKNGKVERRPVVLGLKNEEQVMVLKGLEAGEQVAVTNVGVLQDGMAVTVE</sequence>
<dbReference type="GO" id="GO:0015562">
    <property type="term" value="F:efflux transmembrane transporter activity"/>
    <property type="evidence" value="ECO:0007669"/>
    <property type="project" value="InterPro"/>
</dbReference>
<dbReference type="InterPro" id="IPR006143">
    <property type="entry name" value="RND_pump_MFP"/>
</dbReference>
<dbReference type="PANTHER" id="PTHR30469:SF15">
    <property type="entry name" value="HLYD FAMILY OF SECRETION PROTEINS"/>
    <property type="match status" value="1"/>
</dbReference>
<dbReference type="PANTHER" id="PTHR30469">
    <property type="entry name" value="MULTIDRUG RESISTANCE PROTEIN MDTA"/>
    <property type="match status" value="1"/>
</dbReference>
<evidence type="ECO:0000256" key="3">
    <source>
        <dbReference type="SAM" id="SignalP"/>
    </source>
</evidence>
<dbReference type="AlphaFoldDB" id="A0A6I5ZP44"/>
<dbReference type="SUPFAM" id="SSF56954">
    <property type="entry name" value="Outer membrane efflux proteins (OEP)"/>
    <property type="match status" value="1"/>
</dbReference>
<reference evidence="7 8" key="1">
    <citation type="submission" date="2019-11" db="EMBL/GenBank/DDBJ databases">
        <title>Genome sequence of Moorella glycerini DSM11254.</title>
        <authorList>
            <person name="Poehlein A."/>
            <person name="Boeer T."/>
            <person name="Daniel R."/>
        </authorList>
    </citation>
    <scope>NUCLEOTIDE SEQUENCE [LARGE SCALE GENOMIC DNA]</scope>
    <source>
        <strain evidence="7 8">DSM 11254</strain>
    </source>
</reference>
<feature type="domain" description="Multidrug resistance protein MdtA-like barrel-sandwich hybrid" evidence="4">
    <location>
        <begin position="59"/>
        <end position="244"/>
    </location>
</feature>
<feature type="signal peptide" evidence="3">
    <location>
        <begin position="1"/>
        <end position="20"/>
    </location>
</feature>
<dbReference type="Pfam" id="PF25954">
    <property type="entry name" value="Beta-barrel_RND_2"/>
    <property type="match status" value="1"/>
</dbReference>
<dbReference type="RefSeq" id="WP_156272280.1">
    <property type="nucleotide sequence ID" value="NZ_CP046244.1"/>
</dbReference>
<dbReference type="Gene3D" id="2.40.30.170">
    <property type="match status" value="1"/>
</dbReference>
<keyword evidence="8" id="KW-1185">Reference proteome</keyword>
<dbReference type="InterPro" id="IPR058625">
    <property type="entry name" value="MdtA-like_BSH"/>
</dbReference>
<protein>
    <submittedName>
        <fullName evidence="7">Macrolide export protein MacA</fullName>
    </submittedName>
</protein>